<dbReference type="EMBL" id="JAQOWY010000072">
    <property type="protein sequence ID" value="KAK1852545.1"/>
    <property type="molecule type" value="Genomic_DNA"/>
</dbReference>
<name>A0AAD9ASB6_9PEZI</name>
<reference evidence="5" key="1">
    <citation type="submission" date="2023-01" db="EMBL/GenBank/DDBJ databases">
        <title>Colletotrichum chrysophilum M932 genome sequence.</title>
        <authorList>
            <person name="Baroncelli R."/>
        </authorList>
    </citation>
    <scope>NUCLEOTIDE SEQUENCE</scope>
    <source>
        <strain evidence="5">M932</strain>
    </source>
</reference>
<dbReference type="Pfam" id="PF00172">
    <property type="entry name" value="Zn_clus"/>
    <property type="match status" value="1"/>
</dbReference>
<proteinExistence type="predicted"/>
<dbReference type="GO" id="GO:0008270">
    <property type="term" value="F:zinc ion binding"/>
    <property type="evidence" value="ECO:0007669"/>
    <property type="project" value="InterPro"/>
</dbReference>
<evidence type="ECO:0000313" key="6">
    <source>
        <dbReference type="Proteomes" id="UP001243330"/>
    </source>
</evidence>
<evidence type="ECO:0000259" key="4">
    <source>
        <dbReference type="PROSITE" id="PS50048"/>
    </source>
</evidence>
<dbReference type="Pfam" id="PF11951">
    <property type="entry name" value="Fungal_trans_2"/>
    <property type="match status" value="1"/>
</dbReference>
<accession>A0AAD9ASB6</accession>
<feature type="domain" description="Zn(2)-C6 fungal-type" evidence="4">
    <location>
        <begin position="77"/>
        <end position="105"/>
    </location>
</feature>
<dbReference type="SUPFAM" id="SSF57701">
    <property type="entry name" value="Zn2/Cys6 DNA-binding domain"/>
    <property type="match status" value="1"/>
</dbReference>
<dbReference type="InterPro" id="IPR036864">
    <property type="entry name" value="Zn2-C6_fun-type_DNA-bd_sf"/>
</dbReference>
<dbReference type="GO" id="GO:0000981">
    <property type="term" value="F:DNA-binding transcription factor activity, RNA polymerase II-specific"/>
    <property type="evidence" value="ECO:0007669"/>
    <property type="project" value="InterPro"/>
</dbReference>
<dbReference type="PANTHER" id="PTHR37534">
    <property type="entry name" value="TRANSCRIPTIONAL ACTIVATOR PROTEIN UGA3"/>
    <property type="match status" value="1"/>
</dbReference>
<sequence length="559" mass="62266">PSLFRLLRLARSGNVCPPPITHIGGYLQLYGPTRAPARANEALISSTFTQTLVMTSPITMSSSPDSSSSPEAPERRRCWECLRRRLVCDATRPVCNKCRVAGIVCPGYDDKKPLTWLAPGKVTCRTRRKKSTAVSIKPTTKPKTPRPAKQPKHKHFEVGTDIFNGIECIFHAPLRTDVCDVYDAVQYYNAVFYPHTAAGHRDGIANVFVDAIPINIVRFLPKAIAHNMVSIVFQHKMCVQTQWKPDCPSLKHAQARLHHHRGLAIRALNEDIANEKTQSSDVVLTGVILLLQSEIQSCLSPNWRYHVNGLLAMLACRGGAIGWMREVPMLKGILLSFLITATFANTTSPSHDHVRIASHEGLLMLTDELYPLGLHPNMPCPMALFEEIIRINHVRDGVSNGFMSKDTARSIADNIVKNIEAFDARTWDGFYAQHEHNELIGLMFQSAVAVFCLSALKSILVLQSSSRLRAHSDRLYSFLEEGKKHPVLQKSVQWPLIVAGVEAGARVDKRGLVGELFLEQSKDVGTPLPMHAKGVIRNFWDGDLTTWDACFDKPYAFVS</sequence>
<dbReference type="GO" id="GO:0005634">
    <property type="term" value="C:nucleus"/>
    <property type="evidence" value="ECO:0007669"/>
    <property type="project" value="UniProtKB-SubCell"/>
</dbReference>
<evidence type="ECO:0000256" key="2">
    <source>
        <dbReference type="ARBA" id="ARBA00023242"/>
    </source>
</evidence>
<dbReference type="GO" id="GO:0000976">
    <property type="term" value="F:transcription cis-regulatory region binding"/>
    <property type="evidence" value="ECO:0007669"/>
    <property type="project" value="TreeGrafter"/>
</dbReference>
<dbReference type="Proteomes" id="UP001243330">
    <property type="component" value="Unassembled WGS sequence"/>
</dbReference>
<keyword evidence="6" id="KW-1185">Reference proteome</keyword>
<feature type="non-terminal residue" evidence="5">
    <location>
        <position position="1"/>
    </location>
</feature>
<dbReference type="PANTHER" id="PTHR37534:SF48">
    <property type="entry name" value="FINGER DOMAIN PROTEIN, PUTATIVE-RELATED"/>
    <property type="match status" value="1"/>
</dbReference>
<feature type="region of interest" description="Disordered" evidence="3">
    <location>
        <begin position="129"/>
        <end position="153"/>
    </location>
</feature>
<dbReference type="PROSITE" id="PS50048">
    <property type="entry name" value="ZN2_CY6_FUNGAL_2"/>
    <property type="match status" value="1"/>
</dbReference>
<organism evidence="5 6">
    <name type="scientific">Colletotrichum chrysophilum</name>
    <dbReference type="NCBI Taxonomy" id="1836956"/>
    <lineage>
        <taxon>Eukaryota</taxon>
        <taxon>Fungi</taxon>
        <taxon>Dikarya</taxon>
        <taxon>Ascomycota</taxon>
        <taxon>Pezizomycotina</taxon>
        <taxon>Sordariomycetes</taxon>
        <taxon>Hypocreomycetidae</taxon>
        <taxon>Glomerellales</taxon>
        <taxon>Glomerellaceae</taxon>
        <taxon>Colletotrichum</taxon>
        <taxon>Colletotrichum gloeosporioides species complex</taxon>
    </lineage>
</organism>
<comment type="caution">
    <text evidence="5">The sequence shown here is derived from an EMBL/GenBank/DDBJ whole genome shotgun (WGS) entry which is preliminary data.</text>
</comment>
<protein>
    <submittedName>
        <fullName evidence="5">C6 zinc finger domain-containing protein</fullName>
    </submittedName>
</protein>
<evidence type="ECO:0000313" key="5">
    <source>
        <dbReference type="EMBL" id="KAK1852545.1"/>
    </source>
</evidence>
<dbReference type="CDD" id="cd00067">
    <property type="entry name" value="GAL4"/>
    <property type="match status" value="1"/>
</dbReference>
<evidence type="ECO:0000256" key="3">
    <source>
        <dbReference type="SAM" id="MobiDB-lite"/>
    </source>
</evidence>
<dbReference type="SMART" id="SM00066">
    <property type="entry name" value="GAL4"/>
    <property type="match status" value="1"/>
</dbReference>
<evidence type="ECO:0000256" key="1">
    <source>
        <dbReference type="ARBA" id="ARBA00004123"/>
    </source>
</evidence>
<dbReference type="AlphaFoldDB" id="A0AAD9ASB6"/>
<dbReference type="InterPro" id="IPR021858">
    <property type="entry name" value="Fun_TF"/>
</dbReference>
<dbReference type="InterPro" id="IPR001138">
    <property type="entry name" value="Zn2Cys6_DnaBD"/>
</dbReference>
<feature type="compositionally biased region" description="Basic residues" evidence="3">
    <location>
        <begin position="143"/>
        <end position="153"/>
    </location>
</feature>
<keyword evidence="2" id="KW-0539">Nucleus</keyword>
<dbReference type="GO" id="GO:0045944">
    <property type="term" value="P:positive regulation of transcription by RNA polymerase II"/>
    <property type="evidence" value="ECO:0007669"/>
    <property type="project" value="TreeGrafter"/>
</dbReference>
<gene>
    <name evidence="5" type="ORF">CCHR01_04799</name>
</gene>
<comment type="subcellular location">
    <subcellularLocation>
        <location evidence="1">Nucleus</location>
    </subcellularLocation>
</comment>